<dbReference type="EMBL" id="WNKW01000005">
    <property type="protein sequence ID" value="MTW34466.1"/>
    <property type="molecule type" value="Genomic_DNA"/>
</dbReference>
<proteinExistence type="predicted"/>
<comment type="caution">
    <text evidence="1">The sequence shown here is derived from an EMBL/GenBank/DDBJ whole genome shotgun (WGS) entry which is preliminary data.</text>
</comment>
<organism evidence="1 2">
    <name type="scientific">Pseudoduganella danionis</name>
    <dbReference type="NCBI Taxonomy" id="1890295"/>
    <lineage>
        <taxon>Bacteria</taxon>
        <taxon>Pseudomonadati</taxon>
        <taxon>Pseudomonadota</taxon>
        <taxon>Betaproteobacteria</taxon>
        <taxon>Burkholderiales</taxon>
        <taxon>Oxalobacteraceae</taxon>
        <taxon>Telluria group</taxon>
        <taxon>Pseudoduganella</taxon>
    </lineage>
</organism>
<keyword evidence="2" id="KW-1185">Reference proteome</keyword>
<protein>
    <recommendedName>
        <fullName evidence="3">Sugar kinase</fullName>
    </recommendedName>
</protein>
<dbReference type="InterPro" id="IPR027417">
    <property type="entry name" value="P-loop_NTPase"/>
</dbReference>
<evidence type="ECO:0000313" key="2">
    <source>
        <dbReference type="Proteomes" id="UP000735592"/>
    </source>
</evidence>
<dbReference type="Proteomes" id="UP000735592">
    <property type="component" value="Unassembled WGS sequence"/>
</dbReference>
<dbReference type="Gene3D" id="3.40.50.300">
    <property type="entry name" value="P-loop containing nucleotide triphosphate hydrolases"/>
    <property type="match status" value="1"/>
</dbReference>
<dbReference type="SUPFAM" id="SSF52540">
    <property type="entry name" value="P-loop containing nucleoside triphosphate hydrolases"/>
    <property type="match status" value="1"/>
</dbReference>
<reference evidence="1 2" key="1">
    <citation type="submission" date="2019-11" db="EMBL/GenBank/DDBJ databases">
        <title>Type strains purchased from KCTC, JCM and DSMZ.</title>
        <authorList>
            <person name="Lu H."/>
        </authorList>
    </citation>
    <scope>NUCLEOTIDE SEQUENCE [LARGE SCALE GENOMIC DNA]</scope>
    <source>
        <strain evidence="1 2">DSM 103461</strain>
    </source>
</reference>
<accession>A0ABW9SQQ3</accession>
<gene>
    <name evidence="1" type="ORF">GM655_16790</name>
</gene>
<dbReference type="RefSeq" id="WP_155435846.1">
    <property type="nucleotide sequence ID" value="NZ_JBHLXK010000006.1"/>
</dbReference>
<sequence>MQTPELLLTQLNQALRELRGASRALDLPEIDDQLLPILRRLTLAEIMSTRWMIAVGGTQGAGKTTLIRTLYDLNDDDPWLPANEGRGETLPVLLEESSEINAPQGYALQLQPAADGSARFEMVRHPLTASEFVQACRGQRAEVLLPILQVPARHFRHAGQSLLLLPGYEKRNTSNQIWQDLMRQALVGAAGCVIVTDATRLANKDQQDIVKDMLANELRTVQPLVVITKTEACAGQQDKLDELRQSALSAFALHQEGAMQRVICTGQDQPGSTGDYVSLWRPAVAAALSGMSLNGSATRQVQLQQLEQALAVDLVAVLREIRTHAMLALRQAGNEDGNQQTIRNCLEAFDDANEQLREQHLKMVRELTAQHFDTAWRAMEQRLLDQHEGFWNKLGSTFDTVTETQRKLEQNVLTSWQQVTPLLDQYAGGLAQLTARSAGPRTVATALPATAAPLQRLGYVDEHQQAVKARFTEEKTQSNLRALLCSRAGVQENTAADEDLERTARLLPVLVLEYTRIAAVLPQLVQIDGATLSQMPAGDLAGSIDRMQQQLSQFGDTSRSLLKGMAAIMAVDVAADGHADILNALLSSIGIGAAQSAASTAATAAATTAGAGTVAAGGGAAGAVGMTVGGAVAAAVAIGYLAHCALQEVKRYDGQVRHLAQSMLQNIRDHHQVHFLARYDELMATMRYQLQQGLRSRYGMDRALMEQDRLQKALADVRVLQQDLLSQLASSGQTLALFDTAAA</sequence>
<evidence type="ECO:0008006" key="3">
    <source>
        <dbReference type="Google" id="ProtNLM"/>
    </source>
</evidence>
<evidence type="ECO:0000313" key="1">
    <source>
        <dbReference type="EMBL" id="MTW34466.1"/>
    </source>
</evidence>
<name>A0ABW9SQQ3_9BURK</name>